<feature type="domain" description="Serine aminopeptidase S33" evidence="2">
    <location>
        <begin position="62"/>
        <end position="178"/>
    </location>
</feature>
<gene>
    <name evidence="3" type="ORF">ANN_26104</name>
</gene>
<dbReference type="PANTHER" id="PTHR11005">
    <property type="entry name" value="LYSOSOMAL ACID LIPASE-RELATED"/>
    <property type="match status" value="1"/>
</dbReference>
<evidence type="ECO:0000259" key="1">
    <source>
        <dbReference type="Pfam" id="PF04083"/>
    </source>
</evidence>
<dbReference type="Pfam" id="PF04083">
    <property type="entry name" value="Abhydro_lipase"/>
    <property type="match status" value="1"/>
</dbReference>
<proteinExistence type="predicted"/>
<dbReference type="Pfam" id="PF12146">
    <property type="entry name" value="Hydrolase_4"/>
    <property type="match status" value="1"/>
</dbReference>
<evidence type="ECO:0000259" key="2">
    <source>
        <dbReference type="Pfam" id="PF12146"/>
    </source>
</evidence>
<protein>
    <submittedName>
        <fullName evidence="3">Uncharacterized protein</fullName>
    </submittedName>
</protein>
<evidence type="ECO:0000313" key="4">
    <source>
        <dbReference type="Proteomes" id="UP001148838"/>
    </source>
</evidence>
<dbReference type="InterPro" id="IPR006693">
    <property type="entry name" value="AB_hydrolase_lipase"/>
</dbReference>
<dbReference type="Gene3D" id="3.40.50.1820">
    <property type="entry name" value="alpha/beta hydrolase"/>
    <property type="match status" value="1"/>
</dbReference>
<dbReference type="SUPFAM" id="SSF53474">
    <property type="entry name" value="alpha/beta-Hydrolases"/>
    <property type="match status" value="1"/>
</dbReference>
<dbReference type="InterPro" id="IPR029058">
    <property type="entry name" value="AB_hydrolase_fold"/>
</dbReference>
<dbReference type="InterPro" id="IPR022742">
    <property type="entry name" value="Hydrolase_4"/>
</dbReference>
<keyword evidence="4" id="KW-1185">Reference proteome</keyword>
<dbReference type="Proteomes" id="UP001148838">
    <property type="component" value="Unassembled WGS sequence"/>
</dbReference>
<dbReference type="EMBL" id="JAJSOF020000036">
    <property type="protein sequence ID" value="KAJ4429103.1"/>
    <property type="molecule type" value="Genomic_DNA"/>
</dbReference>
<reference evidence="3 4" key="1">
    <citation type="journal article" date="2022" name="Allergy">
        <title>Genome assembly and annotation of Periplaneta americana reveal a comprehensive cockroach allergen profile.</title>
        <authorList>
            <person name="Wang L."/>
            <person name="Xiong Q."/>
            <person name="Saelim N."/>
            <person name="Wang L."/>
            <person name="Nong W."/>
            <person name="Wan A.T."/>
            <person name="Shi M."/>
            <person name="Liu X."/>
            <person name="Cao Q."/>
            <person name="Hui J.H.L."/>
            <person name="Sookrung N."/>
            <person name="Leung T.F."/>
            <person name="Tungtrongchitr A."/>
            <person name="Tsui S.K.W."/>
        </authorList>
    </citation>
    <scope>NUCLEOTIDE SEQUENCE [LARGE SCALE GENOMIC DNA]</scope>
    <source>
        <strain evidence="3">PWHHKU_190912</strain>
    </source>
</reference>
<evidence type="ECO:0000313" key="3">
    <source>
        <dbReference type="EMBL" id="KAJ4429103.1"/>
    </source>
</evidence>
<comment type="caution">
    <text evidence="3">The sequence shown here is derived from an EMBL/GenBank/DDBJ whole genome shotgun (WGS) entry which is preliminary data.</text>
</comment>
<accession>A0ABQ8S501</accession>
<name>A0ABQ8S501_PERAM</name>
<sequence length="241" mass="27687">PELVRKYGYPVEEHTVQTEDGYLLTHFRIPHGRTNSTTRGRRPIILQHGLLGASDLWILMGREKSLGFILADAGFDVWLTNIRGNRHSHKHVRLSTNSAQFWNFSWHEMGVYDMPATIDHILATTGQKRLYYVGHSMGTTMFFVMTSMRPEYNDKLRLGIALAPVAFLWKPSHQLLQATIPARRQIAVGSHYSQVVTLIMATIYLLRIYKKYIYETSTILQCSNQYCLQRLASDVEVVVSM</sequence>
<organism evidence="3 4">
    <name type="scientific">Periplaneta americana</name>
    <name type="common">American cockroach</name>
    <name type="synonym">Blatta americana</name>
    <dbReference type="NCBI Taxonomy" id="6978"/>
    <lineage>
        <taxon>Eukaryota</taxon>
        <taxon>Metazoa</taxon>
        <taxon>Ecdysozoa</taxon>
        <taxon>Arthropoda</taxon>
        <taxon>Hexapoda</taxon>
        <taxon>Insecta</taxon>
        <taxon>Pterygota</taxon>
        <taxon>Neoptera</taxon>
        <taxon>Polyneoptera</taxon>
        <taxon>Dictyoptera</taxon>
        <taxon>Blattodea</taxon>
        <taxon>Blattoidea</taxon>
        <taxon>Blattidae</taxon>
        <taxon>Blattinae</taxon>
        <taxon>Periplaneta</taxon>
    </lineage>
</organism>
<feature type="domain" description="Partial AB-hydrolase lipase" evidence="1">
    <location>
        <begin position="2"/>
        <end position="60"/>
    </location>
</feature>
<feature type="non-terminal residue" evidence="3">
    <location>
        <position position="1"/>
    </location>
</feature>